<dbReference type="PIRSF" id="PIRSF006621">
    <property type="entry name" value="Dus"/>
    <property type="match status" value="1"/>
</dbReference>
<reference evidence="16" key="1">
    <citation type="submission" date="2022-07" db="EMBL/GenBank/DDBJ databases">
        <title>Phylogenomic reconstructions and comparative analyses of Kickxellomycotina fungi.</title>
        <authorList>
            <person name="Reynolds N.K."/>
            <person name="Stajich J.E."/>
            <person name="Barry K."/>
            <person name="Grigoriev I.V."/>
            <person name="Crous P."/>
            <person name="Smith M.E."/>
        </authorList>
    </citation>
    <scope>NUCLEOTIDE SEQUENCE</scope>
    <source>
        <strain evidence="16">RSA 861</strain>
    </source>
</reference>
<keyword evidence="2" id="KW-0820">tRNA-binding</keyword>
<feature type="domain" description="DUS-like FMN-binding" evidence="15">
    <location>
        <begin position="9"/>
        <end position="224"/>
    </location>
</feature>
<evidence type="ECO:0000313" key="17">
    <source>
        <dbReference type="Proteomes" id="UP001150569"/>
    </source>
</evidence>
<dbReference type="EMBL" id="JANBPT010000136">
    <property type="protein sequence ID" value="KAJ1927058.1"/>
    <property type="molecule type" value="Genomic_DNA"/>
</dbReference>
<protein>
    <recommendedName>
        <fullName evidence="12">tRNA-dihydrouridine synthase</fullName>
        <ecNumber evidence="12">1.3.1.-</ecNumber>
    </recommendedName>
</protein>
<accession>A0A9W8AI60</accession>
<proteinExistence type="inferred from homology"/>
<comment type="similarity">
    <text evidence="12">Belongs to the dus family.</text>
</comment>
<evidence type="ECO:0000256" key="10">
    <source>
        <dbReference type="ARBA" id="ARBA00048342"/>
    </source>
</evidence>
<comment type="cofactor">
    <cofactor evidence="1 12 14">
        <name>FMN</name>
        <dbReference type="ChEBI" id="CHEBI:58210"/>
    </cofactor>
</comment>
<comment type="caution">
    <text evidence="16">The sequence shown here is derived from an EMBL/GenBank/DDBJ whole genome shotgun (WGS) entry which is preliminary data.</text>
</comment>
<evidence type="ECO:0000256" key="12">
    <source>
        <dbReference type="PIRNR" id="PIRNR006621"/>
    </source>
</evidence>
<dbReference type="AlphaFoldDB" id="A0A9W8AI60"/>
<evidence type="ECO:0000313" key="16">
    <source>
        <dbReference type="EMBL" id="KAJ1927058.1"/>
    </source>
</evidence>
<evidence type="ECO:0000256" key="5">
    <source>
        <dbReference type="ARBA" id="ARBA00022664"/>
    </source>
</evidence>
<evidence type="ECO:0000256" key="7">
    <source>
        <dbReference type="ARBA" id="ARBA00022857"/>
    </source>
</evidence>
<dbReference type="EC" id="1.3.1.-" evidence="12"/>
<feature type="binding site" evidence="14">
    <location>
        <begin position="184"/>
        <end position="186"/>
    </location>
    <ligand>
        <name>FMN</name>
        <dbReference type="ChEBI" id="CHEBI:58210"/>
    </ligand>
</feature>
<evidence type="ECO:0000256" key="6">
    <source>
        <dbReference type="ARBA" id="ARBA00022694"/>
    </source>
</evidence>
<evidence type="ECO:0000256" key="9">
    <source>
        <dbReference type="ARBA" id="ARBA00023002"/>
    </source>
</evidence>
<evidence type="ECO:0000256" key="4">
    <source>
        <dbReference type="ARBA" id="ARBA00022643"/>
    </source>
</evidence>
<dbReference type="GO" id="GO:0050660">
    <property type="term" value="F:flavin adenine dinucleotide binding"/>
    <property type="evidence" value="ECO:0007669"/>
    <property type="project" value="InterPro"/>
</dbReference>
<dbReference type="Pfam" id="PF01207">
    <property type="entry name" value="Dus"/>
    <property type="match status" value="1"/>
</dbReference>
<dbReference type="CDD" id="cd02801">
    <property type="entry name" value="DUS_like_FMN"/>
    <property type="match status" value="1"/>
</dbReference>
<dbReference type="PROSITE" id="PS01136">
    <property type="entry name" value="UPF0034"/>
    <property type="match status" value="1"/>
</dbReference>
<feature type="binding site" evidence="14">
    <location>
        <position position="42"/>
    </location>
    <ligand>
        <name>FMN</name>
        <dbReference type="ChEBI" id="CHEBI:58210"/>
    </ligand>
</feature>
<dbReference type="GO" id="GO:0000049">
    <property type="term" value="F:tRNA binding"/>
    <property type="evidence" value="ECO:0007669"/>
    <property type="project" value="UniProtKB-KW"/>
</dbReference>
<evidence type="ECO:0000256" key="1">
    <source>
        <dbReference type="ARBA" id="ARBA00001917"/>
    </source>
</evidence>
<evidence type="ECO:0000256" key="2">
    <source>
        <dbReference type="ARBA" id="ARBA00022555"/>
    </source>
</evidence>
<dbReference type="Gene3D" id="3.20.20.70">
    <property type="entry name" value="Aldolase class I"/>
    <property type="match status" value="1"/>
</dbReference>
<evidence type="ECO:0000256" key="14">
    <source>
        <dbReference type="PIRSR" id="PIRSR006621-2"/>
    </source>
</evidence>
<comment type="function">
    <text evidence="12">Catalyzes the synthesis of dihydrouridine, a modified base found in the D-loop of most tRNAs.</text>
</comment>
<keyword evidence="9 12" id="KW-0560">Oxidoreductase</keyword>
<keyword evidence="5" id="KW-0507">mRNA processing</keyword>
<dbReference type="OrthoDB" id="10262250at2759"/>
<keyword evidence="4 12" id="KW-0288">FMN</keyword>
<feature type="binding site" evidence="14">
    <location>
        <position position="111"/>
    </location>
    <ligand>
        <name>FMN</name>
        <dbReference type="ChEBI" id="CHEBI:58210"/>
    </ligand>
</feature>
<keyword evidence="7" id="KW-0521">NADP</keyword>
<dbReference type="PANTHER" id="PTHR42907:SF1">
    <property type="entry name" value="FMN-LINKED OXIDOREDUCTASES SUPERFAMILY PROTEIN"/>
    <property type="match status" value="1"/>
</dbReference>
<dbReference type="InterPro" id="IPR004653">
    <property type="entry name" value="DusA"/>
</dbReference>
<evidence type="ECO:0000256" key="3">
    <source>
        <dbReference type="ARBA" id="ARBA00022630"/>
    </source>
</evidence>
<comment type="catalytic activity">
    <reaction evidence="11">
        <text>a 5,6-dihydrouridine in mRNA + NADP(+) = a uridine in mRNA + NADPH + H(+)</text>
        <dbReference type="Rhea" id="RHEA:69855"/>
        <dbReference type="Rhea" id="RHEA-COMP:14658"/>
        <dbReference type="Rhea" id="RHEA-COMP:17789"/>
        <dbReference type="ChEBI" id="CHEBI:15378"/>
        <dbReference type="ChEBI" id="CHEBI:57783"/>
        <dbReference type="ChEBI" id="CHEBI:58349"/>
        <dbReference type="ChEBI" id="CHEBI:65315"/>
        <dbReference type="ChEBI" id="CHEBI:74443"/>
    </reaction>
    <physiologicalReaction direction="right-to-left" evidence="11">
        <dbReference type="Rhea" id="RHEA:69857"/>
    </physiologicalReaction>
</comment>
<organism evidence="16 17">
    <name type="scientific">Tieghemiomyces parasiticus</name>
    <dbReference type="NCBI Taxonomy" id="78921"/>
    <lineage>
        <taxon>Eukaryota</taxon>
        <taxon>Fungi</taxon>
        <taxon>Fungi incertae sedis</taxon>
        <taxon>Zoopagomycota</taxon>
        <taxon>Kickxellomycotina</taxon>
        <taxon>Dimargaritomycetes</taxon>
        <taxon>Dimargaritales</taxon>
        <taxon>Dimargaritaceae</taxon>
        <taxon>Tieghemiomyces</taxon>
    </lineage>
</organism>
<name>A0A9W8AI60_9FUNG</name>
<dbReference type="InterPro" id="IPR013785">
    <property type="entry name" value="Aldolase_TIM"/>
</dbReference>
<gene>
    <name evidence="16" type="ORF">IWQ60_003250</name>
</gene>
<sequence>MCSLLSPRPTLYTEMLHARAVVARRDNLHRLMGPVLPNLVVQLGGSEPEFMARAAEVLQAYGAPAINLNLGCPSQNVQNSCFGATLMKDPDRVVAICQAINAATDLPLSIKCRIGVDHQDTDQFLHDFIHAVTSQTRVTEVIIHARKALLKNIPARKNLTVPPLNYDRVYGVATAFPHLRIILNGGIASVDAVRQGLDRVDGVMLGRKMMHDPLFLVDIDREIYGQPVDRTSVRDKILPGLLDYLDAEQASGVKSVSLLTRPVQHMYENRLGRTFRGILARRVSRRAAAQSVRVSTLVRECLEEARTTVAGLQEKAHSVAPVRPEPQVVRAMSM</sequence>
<evidence type="ECO:0000256" key="13">
    <source>
        <dbReference type="PIRSR" id="PIRSR006621-1"/>
    </source>
</evidence>
<dbReference type="Proteomes" id="UP001150569">
    <property type="component" value="Unassembled WGS sequence"/>
</dbReference>
<keyword evidence="3 12" id="KW-0285">Flavoprotein</keyword>
<dbReference type="InterPro" id="IPR035587">
    <property type="entry name" value="DUS-like_FMN-bd"/>
</dbReference>
<evidence type="ECO:0000256" key="8">
    <source>
        <dbReference type="ARBA" id="ARBA00022884"/>
    </source>
</evidence>
<dbReference type="PANTHER" id="PTHR42907">
    <property type="entry name" value="FMN-LINKED OXIDOREDUCTASES SUPERFAMILY PROTEIN"/>
    <property type="match status" value="1"/>
</dbReference>
<keyword evidence="8" id="KW-0694">RNA-binding</keyword>
<dbReference type="GO" id="GO:0017150">
    <property type="term" value="F:tRNA dihydrouridine synthase activity"/>
    <property type="evidence" value="ECO:0007669"/>
    <property type="project" value="InterPro"/>
</dbReference>
<keyword evidence="6 12" id="KW-0819">tRNA processing</keyword>
<evidence type="ECO:0000259" key="15">
    <source>
        <dbReference type="Pfam" id="PF01207"/>
    </source>
</evidence>
<dbReference type="InterPro" id="IPR001269">
    <property type="entry name" value="DUS_fam"/>
</dbReference>
<dbReference type="GO" id="GO:0006397">
    <property type="term" value="P:mRNA processing"/>
    <property type="evidence" value="ECO:0007669"/>
    <property type="project" value="UniProtKB-KW"/>
</dbReference>
<dbReference type="SUPFAM" id="SSF51395">
    <property type="entry name" value="FMN-linked oxidoreductases"/>
    <property type="match status" value="1"/>
</dbReference>
<evidence type="ECO:0000256" key="11">
    <source>
        <dbReference type="ARBA" id="ARBA00049447"/>
    </source>
</evidence>
<comment type="catalytic activity">
    <reaction evidence="10">
        <text>a 5,6-dihydrouridine in mRNA + NAD(+) = a uridine in mRNA + NADH + H(+)</text>
        <dbReference type="Rhea" id="RHEA:69851"/>
        <dbReference type="Rhea" id="RHEA-COMP:14658"/>
        <dbReference type="Rhea" id="RHEA-COMP:17789"/>
        <dbReference type="ChEBI" id="CHEBI:15378"/>
        <dbReference type="ChEBI" id="CHEBI:57540"/>
        <dbReference type="ChEBI" id="CHEBI:57945"/>
        <dbReference type="ChEBI" id="CHEBI:65315"/>
        <dbReference type="ChEBI" id="CHEBI:74443"/>
    </reaction>
    <physiologicalReaction direction="right-to-left" evidence="10">
        <dbReference type="Rhea" id="RHEA:69853"/>
    </physiologicalReaction>
</comment>
<keyword evidence="14" id="KW-0547">Nucleotide-binding</keyword>
<feature type="binding site" evidence="14">
    <location>
        <begin position="206"/>
        <end position="207"/>
    </location>
    <ligand>
        <name>FMN</name>
        <dbReference type="ChEBI" id="CHEBI:58210"/>
    </ligand>
</feature>
<dbReference type="InterPro" id="IPR018517">
    <property type="entry name" value="tRNA_hU_synthase_CS"/>
</dbReference>
<keyword evidence="17" id="KW-1185">Reference proteome</keyword>
<feature type="binding site" evidence="14">
    <location>
        <position position="144"/>
    </location>
    <ligand>
        <name>FMN</name>
        <dbReference type="ChEBI" id="CHEBI:58210"/>
    </ligand>
</feature>
<feature type="active site" description="Proton donor" evidence="13">
    <location>
        <position position="72"/>
    </location>
</feature>